<gene>
    <name evidence="4" type="ORF">HMPREF3225_00111</name>
</gene>
<name>A0ABD4EIX3_STALU</name>
<dbReference type="EMBL" id="LRQI01000004">
    <property type="protein sequence ID" value="KXA40485.1"/>
    <property type="molecule type" value="Genomic_DNA"/>
</dbReference>
<dbReference type="PANTHER" id="PTHR42919">
    <property type="entry name" value="N-ALPHA-ACETYLTRANSFERASE"/>
    <property type="match status" value="1"/>
</dbReference>
<dbReference type="InterPro" id="IPR051556">
    <property type="entry name" value="N-term/lysine_N-AcTrnsfr"/>
</dbReference>
<dbReference type="Gene3D" id="3.40.630.30">
    <property type="match status" value="1"/>
</dbReference>
<dbReference type="PROSITE" id="PS51186">
    <property type="entry name" value="GNAT"/>
    <property type="match status" value="1"/>
</dbReference>
<reference evidence="4 5" key="1">
    <citation type="submission" date="2016-01" db="EMBL/GenBank/DDBJ databases">
        <authorList>
            <person name="Mitreva M."/>
            <person name="Pepin K.H."/>
            <person name="Mihindukulasuriya K.A."/>
            <person name="Fulton R."/>
            <person name="Fronick C."/>
            <person name="O'Laughlin M."/>
            <person name="Miner T."/>
            <person name="Herter B."/>
            <person name="Rosa B.A."/>
            <person name="Cordes M."/>
            <person name="Tomlinson C."/>
            <person name="Wollam A."/>
            <person name="Palsikar V.B."/>
            <person name="Mardis E.R."/>
            <person name="Wilson R.K."/>
        </authorList>
    </citation>
    <scope>NUCLEOTIDE SEQUENCE [LARGE SCALE GENOMIC DNA]</scope>
    <source>
        <strain evidence="4 5">MJR7738</strain>
    </source>
</reference>
<dbReference type="Proteomes" id="UP000070063">
    <property type="component" value="Unassembled WGS sequence"/>
</dbReference>
<accession>A0ABD4EIX3</accession>
<feature type="domain" description="N-acetyltransferase" evidence="3">
    <location>
        <begin position="19"/>
        <end position="187"/>
    </location>
</feature>
<protein>
    <submittedName>
        <fullName evidence="4">Protease synthase and sporulation negative regulatory protein PAI 1</fullName>
    </submittedName>
</protein>
<evidence type="ECO:0000313" key="4">
    <source>
        <dbReference type="EMBL" id="KXA40485.1"/>
    </source>
</evidence>
<comment type="caution">
    <text evidence="4">The sequence shown here is derived from an EMBL/GenBank/DDBJ whole genome shotgun (WGS) entry which is preliminary data.</text>
</comment>
<dbReference type="PANTHER" id="PTHR42919:SF8">
    <property type="entry name" value="N-ALPHA-ACETYLTRANSFERASE 50"/>
    <property type="match status" value="1"/>
</dbReference>
<organism evidence="4 5">
    <name type="scientific">Staphylococcus lugdunensis</name>
    <dbReference type="NCBI Taxonomy" id="28035"/>
    <lineage>
        <taxon>Bacteria</taxon>
        <taxon>Bacillati</taxon>
        <taxon>Bacillota</taxon>
        <taxon>Bacilli</taxon>
        <taxon>Bacillales</taxon>
        <taxon>Staphylococcaceae</taxon>
        <taxon>Staphylococcus</taxon>
    </lineage>
</organism>
<dbReference type="SUPFAM" id="SSF55729">
    <property type="entry name" value="Acyl-CoA N-acyltransferases (Nat)"/>
    <property type="match status" value="1"/>
</dbReference>
<keyword evidence="2" id="KW-0012">Acyltransferase</keyword>
<evidence type="ECO:0000259" key="3">
    <source>
        <dbReference type="PROSITE" id="PS51186"/>
    </source>
</evidence>
<dbReference type="GO" id="GO:0008233">
    <property type="term" value="F:peptidase activity"/>
    <property type="evidence" value="ECO:0007669"/>
    <property type="project" value="UniProtKB-KW"/>
</dbReference>
<evidence type="ECO:0000313" key="5">
    <source>
        <dbReference type="Proteomes" id="UP000070063"/>
    </source>
</evidence>
<evidence type="ECO:0000256" key="1">
    <source>
        <dbReference type="ARBA" id="ARBA00022679"/>
    </source>
</evidence>
<dbReference type="GO" id="GO:0016746">
    <property type="term" value="F:acyltransferase activity"/>
    <property type="evidence" value="ECO:0007669"/>
    <property type="project" value="UniProtKB-KW"/>
</dbReference>
<sequence>MVQSKKGLQKKVLVKGVIKMIRSCTIDDAVQLQKIAYQTFDETFRFQNKEENINQYLAENFTHDKVIDELNNPHSFFYFIYDEDKLAGYLKLNIKDAQTETYNDNDLEIERIYILSTFQHKGLGKALFNQALTLANQLSCDSIWLGVWEKNDNAITFYKNLGFHVIDSHIFYMGDEKQTDYIMMMHI</sequence>
<dbReference type="AlphaFoldDB" id="A0ABD4EIX3"/>
<dbReference type="InterPro" id="IPR000182">
    <property type="entry name" value="GNAT_dom"/>
</dbReference>
<dbReference type="CDD" id="cd04301">
    <property type="entry name" value="NAT_SF"/>
    <property type="match status" value="1"/>
</dbReference>
<keyword evidence="4" id="KW-0378">Hydrolase</keyword>
<proteinExistence type="predicted"/>
<evidence type="ECO:0000256" key="2">
    <source>
        <dbReference type="ARBA" id="ARBA00023315"/>
    </source>
</evidence>
<dbReference type="InterPro" id="IPR016181">
    <property type="entry name" value="Acyl_CoA_acyltransferase"/>
</dbReference>
<dbReference type="GO" id="GO:0006508">
    <property type="term" value="P:proteolysis"/>
    <property type="evidence" value="ECO:0007669"/>
    <property type="project" value="UniProtKB-KW"/>
</dbReference>
<keyword evidence="1" id="KW-0808">Transferase</keyword>
<dbReference type="Pfam" id="PF00583">
    <property type="entry name" value="Acetyltransf_1"/>
    <property type="match status" value="1"/>
</dbReference>
<keyword evidence="4" id="KW-0645">Protease</keyword>